<dbReference type="Proteomes" id="UP000361468">
    <property type="component" value="Unassembled WGS sequence"/>
</dbReference>
<organism evidence="2 3">
    <name type="scientific">Pandoraea pnomenusa</name>
    <dbReference type="NCBI Taxonomy" id="93220"/>
    <lineage>
        <taxon>Bacteria</taxon>
        <taxon>Pseudomonadati</taxon>
        <taxon>Pseudomonadota</taxon>
        <taxon>Betaproteobacteria</taxon>
        <taxon>Burkholderiales</taxon>
        <taxon>Burkholderiaceae</taxon>
        <taxon>Pandoraea</taxon>
    </lineage>
</organism>
<comment type="caution">
    <text evidence="2">The sequence shown here is derived from an EMBL/GenBank/DDBJ whole genome shotgun (WGS) entry which is preliminary data.</text>
</comment>
<reference evidence="2 3" key="1">
    <citation type="submission" date="2019-08" db="EMBL/GenBank/DDBJ databases">
        <authorList>
            <person name="Peeters C."/>
        </authorList>
    </citation>
    <scope>NUCLEOTIDE SEQUENCE [LARGE SCALE GENOMIC DNA]</scope>
    <source>
        <strain evidence="2 3">LMG 31119</strain>
    </source>
</reference>
<protein>
    <submittedName>
        <fullName evidence="2">Uncharacterized protein</fullName>
    </submittedName>
</protein>
<name>A0ABY6WQ21_9BURK</name>
<evidence type="ECO:0000313" key="2">
    <source>
        <dbReference type="EMBL" id="VVE72975.1"/>
    </source>
</evidence>
<feature type="chain" id="PRO_5045622607" evidence="1">
    <location>
        <begin position="20"/>
        <end position="83"/>
    </location>
</feature>
<evidence type="ECO:0000256" key="1">
    <source>
        <dbReference type="SAM" id="SignalP"/>
    </source>
</evidence>
<feature type="signal peptide" evidence="1">
    <location>
        <begin position="1"/>
        <end position="19"/>
    </location>
</feature>
<evidence type="ECO:0000313" key="3">
    <source>
        <dbReference type="Proteomes" id="UP000361468"/>
    </source>
</evidence>
<dbReference type="PROSITE" id="PS51257">
    <property type="entry name" value="PROKAR_LIPOPROTEIN"/>
    <property type="match status" value="1"/>
</dbReference>
<gene>
    <name evidence="2" type="ORF">PPN31119_04463</name>
</gene>
<accession>A0ABY6WQ21</accession>
<dbReference type="EMBL" id="CABPSO010000022">
    <property type="protein sequence ID" value="VVE72975.1"/>
    <property type="molecule type" value="Genomic_DNA"/>
</dbReference>
<proteinExistence type="predicted"/>
<sequence>MRKTSLFLLIAVLTLAGCAVSPKPLPLPSKPQLDSALAASCSIPDAPTAADYDVWQEWVQRDLLGALVDCAIRHSKTVAAWPS</sequence>
<keyword evidence="1" id="KW-0732">Signal</keyword>
<keyword evidence="3" id="KW-1185">Reference proteome</keyword>